<feature type="region of interest" description="Disordered" evidence="1">
    <location>
        <begin position="1444"/>
        <end position="1464"/>
    </location>
</feature>
<comment type="caution">
    <text evidence="3">The sequence shown here is derived from an EMBL/GenBank/DDBJ whole genome shotgun (WGS) entry which is preliminary data.</text>
</comment>
<dbReference type="InterPro" id="IPR024973">
    <property type="entry name" value="ESPR"/>
</dbReference>
<dbReference type="NCBIfam" id="TIGR01731">
    <property type="entry name" value="fil_hemag_20aa"/>
    <property type="match status" value="15"/>
</dbReference>
<gene>
    <name evidence="3" type="ORF">B0680_10555</name>
</gene>
<dbReference type="OrthoDB" id="6647264at2"/>
<dbReference type="Pfam" id="PF05860">
    <property type="entry name" value="TPS"/>
    <property type="match status" value="1"/>
</dbReference>
<protein>
    <recommendedName>
        <fullName evidence="2">Filamentous haemagglutinin FhaB/tRNA nuclease CdiA-like TPS domain-containing protein</fullName>
    </recommendedName>
</protein>
<feature type="region of interest" description="Disordered" evidence="1">
    <location>
        <begin position="459"/>
        <end position="516"/>
    </location>
</feature>
<dbReference type="Gene3D" id="2.160.20.10">
    <property type="entry name" value="Single-stranded right-handed beta-helix, Pectin lyase-like"/>
    <property type="match status" value="1"/>
</dbReference>
<organism evidence="3 4">
    <name type="scientific">Moraxella pluranimalium</name>
    <dbReference type="NCBI Taxonomy" id="470453"/>
    <lineage>
        <taxon>Bacteria</taxon>
        <taxon>Pseudomonadati</taxon>
        <taxon>Pseudomonadota</taxon>
        <taxon>Gammaproteobacteria</taxon>
        <taxon>Moraxellales</taxon>
        <taxon>Moraxellaceae</taxon>
        <taxon>Moraxella</taxon>
    </lineage>
</organism>
<feature type="region of interest" description="Disordered" evidence="1">
    <location>
        <begin position="2899"/>
        <end position="2933"/>
    </location>
</feature>
<accession>A0A1T0CC94</accession>
<dbReference type="InterPro" id="IPR010069">
    <property type="entry name" value="CdiA_FHA1_rpt"/>
</dbReference>
<feature type="compositionally biased region" description="Polar residues" evidence="1">
    <location>
        <begin position="472"/>
        <end position="492"/>
    </location>
</feature>
<dbReference type="InterPro" id="IPR011050">
    <property type="entry name" value="Pectin_lyase_fold/virulence"/>
</dbReference>
<feature type="compositionally biased region" description="Polar residues" evidence="1">
    <location>
        <begin position="2899"/>
        <end position="2931"/>
    </location>
</feature>
<keyword evidence="4" id="KW-1185">Reference proteome</keyword>
<dbReference type="STRING" id="470453.B0680_10555"/>
<name>A0A1T0CC94_9GAMM</name>
<dbReference type="InterPro" id="IPR012334">
    <property type="entry name" value="Pectin_lyas_fold"/>
</dbReference>
<proteinExistence type="predicted"/>
<evidence type="ECO:0000313" key="3">
    <source>
        <dbReference type="EMBL" id="OOS19956.1"/>
    </source>
</evidence>
<dbReference type="SUPFAM" id="SSF51126">
    <property type="entry name" value="Pectin lyase-like"/>
    <property type="match status" value="1"/>
</dbReference>
<evidence type="ECO:0000259" key="2">
    <source>
        <dbReference type="SMART" id="SM00912"/>
    </source>
</evidence>
<dbReference type="InterPro" id="IPR008638">
    <property type="entry name" value="FhaB/CdiA-like_TPS"/>
</dbReference>
<dbReference type="Proteomes" id="UP000189800">
    <property type="component" value="Unassembled WGS sequence"/>
</dbReference>
<dbReference type="NCBIfam" id="TIGR01901">
    <property type="entry name" value="adhes_NPXG"/>
    <property type="match status" value="1"/>
</dbReference>
<dbReference type="SMART" id="SM00912">
    <property type="entry name" value="Haemagg_act"/>
    <property type="match status" value="1"/>
</dbReference>
<feature type="domain" description="Filamentous haemagglutinin FhaB/tRNA nuclease CdiA-like TPS" evidence="2">
    <location>
        <begin position="86"/>
        <end position="206"/>
    </location>
</feature>
<dbReference type="Pfam" id="PF13018">
    <property type="entry name" value="ESPR"/>
    <property type="match status" value="1"/>
</dbReference>
<reference evidence="3 4" key="1">
    <citation type="submission" date="2017-02" db="EMBL/GenBank/DDBJ databases">
        <title>Draft genome sequence of Moraxella pluranimalium CCUG 54913T type strain.</title>
        <authorList>
            <person name="Salva-Serra F."/>
            <person name="Engstrom-Jakobsson H."/>
            <person name="Thorell K."/>
            <person name="Jaen-Luchoro D."/>
            <person name="Gonzales-Siles L."/>
            <person name="Karlsson R."/>
            <person name="Yazdan S."/>
            <person name="Boulund F."/>
            <person name="Johnning A."/>
            <person name="Engstrand L."/>
            <person name="Kristiansson E."/>
            <person name="Moore E."/>
        </authorList>
    </citation>
    <scope>NUCLEOTIDE SEQUENCE [LARGE SCALE GENOMIC DNA]</scope>
    <source>
        <strain evidence="3 4">CCUG 54913</strain>
    </source>
</reference>
<dbReference type="RefSeq" id="WP_078255056.1">
    <property type="nucleotide sequence ID" value="NZ_MUYU01000042.1"/>
</dbReference>
<evidence type="ECO:0000256" key="1">
    <source>
        <dbReference type="SAM" id="MobiDB-lite"/>
    </source>
</evidence>
<feature type="compositionally biased region" description="Low complexity" evidence="1">
    <location>
        <begin position="461"/>
        <end position="471"/>
    </location>
</feature>
<dbReference type="EMBL" id="MUYU01000042">
    <property type="protein sequence ID" value="OOS19956.1"/>
    <property type="molecule type" value="Genomic_DNA"/>
</dbReference>
<sequence length="3027" mass="317953">MNHVYKTVFNKSTQTWMAVCEYARSVGCGSASGGSKSVTRSVVGSITFLSFAVLMALQSAHANTPTTIIADKSADKALQPIVLNTASGVVSVNIATPNARGLSNNHYSQFDVGSTGAVLNNNRKAVNTQIAGFVAANPYMARGEASTILNQVNSNNPSHLGGFIEVAGKKADVIIANPSGLVVNGAGFINAGNVHLAAANSQVNQGQVTGYEVGAGHIAAHGKLNLQGTDYAALIAKTAQINDEIYAGKQLDVILGENSVSLQDGDLTQLTATHKNNGSSSTNQTGTAPTLALDISSLGGMYAGKIHLIGTDKGFGVNNQGVITATGSGQQLGAGTLTLDSQGNLINTGKILAKDAITINTHDNTTQNDGTLLSEQADVAINTASLNNTGIIHSTQTAKIAAKQAIENLGSVYGGVLQVNTDKLNNTGQLIQTGTGKLDITTDTLINTDKAVIGQSLYGQTTVPTPSTPSSDQSAGSISSELADNTAGSTGNVGTGLQPPALSDSGANTQTKPVPTARGHITATSSIHNTGSQALITATGDIGISANQTSNTKQASIDVQSLNTNTLANTDSKIALDDINCQLTRFDNSQGSITARDGMVIDSGSDMINTGGQLSATDAVALSAVGVLDNTQGVIVSGGDTAISADGVNNQAGAIMSTGNVSIASKDKLTNDKGVISAQANTTVSVGTALSNHDGNIFGNQHLTIHSQDLTNSGQVYGGKSTTLTALRTLDNTQTGLIASGGDTTIRAHTITHAGSIIAGMDREGKLGQPANLSIQSTGNLVSTGTHIATQAMVMTGNMLDLSDSHSEAVNINLNSQTDVNTTNATAIAADTLHISTPGQLNNTQGQLSAKQLMIDGSKLINHQGNISHSGTQALTLSFNQGLDNSQGNISSNSQVLDINTGTAALNNQQGSIAHTGSTLTVSTQHLGNHQGKLLSTGNQSLTVATDINNSQGIIQADALAIAAQSINNHQGKLLSTANQSLSTQEDINNHQGIIQASGFTIDAKALNNHQGSVFATDETAQSRITLTGNLSNTNADTQAATITTLGALAISANTLDNTGQISTKTLTVDANTINNSGSISSQEATSIHAKDALNNRATGSLYAGTDLTLNSQGRLSHHGKALAANQLSATAATLDLTDSHNEADSISYDSQGDITHHNATSLAAQNIRINNTQGVLSNQAGNLTAKTVDIHTESLQNGGVITAKEMTISQTKDYTHTSDDTLTADTLTFTTQGNFSNQHSFGATDSLTLTAASIHNHQDATITSSNTTLHSQTNITNQGLINGDTTIVKAANTINNLAGGRIYGTQLAIQADTLNNTPAKAANQQTNQENDHHTAPVIAARERLDIGVNTLNNNPNPDRAGKFNEDFDNQALITSLGSLHIGGSLDDNHQSTGKAQTVVNKGATIESAGQMQVDTKTLLNTNADFKKHTVEVVAESARNQTLYRNREQSGAAPAIQKSTNTADLGNKPMAGLFDCPEGSECIVNYDYDSTIWSYFKIDAPKQPVPDIKAKDLLDEPELPKNETAESCALAEASNQACTQYNKELANYTKVMGPLLKWEEDNAAAIESLELAIREYNRQFTTNKSDVDLALNIYTTDEAYLGPTSRKGAPTGALYVKQANGSYQRVGEEIDEITVDFVVYEDKTLASDPARMVAGQNLVIHGDTLINDKSQMNAGAGFAVIGDTVIQTPDNGLYGEKTKVTENGRYVSRTVEPSGLGGRRHKRVDIGSGAFTQSFAPLATYELPILNATINKTPSVMTIDQSALAGGDVETVLAALKANQAALSLDAKQQLSKLLAAKEQGQAVDEAILSELTKALSQSVDAKQASVISADLSQLTIPSSALYIINADDPNLPLVQTDPAFTDYKQWLSSDYMLKALQSDPNHIHKRLSDGYGEQERIKDQYYLLTGRHINTDYSSNEEAYKTLMDNGITAAKQFGYTLGTALTAEQMANLTTDIVWLVKQSITYTTKDKDGNSITKTQDALVPKLYLRSANIATGTLTPDGRYAAISAKNMDLQLTGNLDNNGNLVAHNAANIAANTITNTNRIQGEFVAITAAKDINNLGGTLAANTAMTLSAGNNIINQSQTTTHHNKQGQSSSSNTAITRIATIRVGDGLKDQTDDNGNPLTTLSVQAGNYVLNQGSNIHSGGNTQITAQNGINITALTTSNHISAVADPNNYFNYSQSTDVGSTITSAGNLTIATTGKGAGINIQGSHLNATGATALIATGDISITEGRATQSLDTASKFTDKGLVSKKTTQTAYQMDSNASIQSMVGGENILIKSGGNTQLTGVEAKATETIRIETGGHLIMDAAKDTLSTKTSSSENSKWLGATVDKGDYTHAHERVDAITTTLQAKNIATQSTGSTLLEGTQFHYSDNATVASGGKLYLQAAISGTSEHITSNDNYVVWQKAEDSGSIKQTATLPSFVGNNKPTIIALDGVEIQIPISQQEQKAGITLQEQIDTLIQQPEYSYLNQFIDKQDATWQEIILAEDSWDYEQEGLTPAAAALISIAVGIATSGVGAGLLGTTGAATTAMANAAFSSLASQASVTLINNKGNVAQTLKDLGKSDTVKSMAQAAITAGVTASLDQIIVNTTNIDISASAGFDDKLARGVIQGTGHALTESLMHGTSLEDSLKNHLTNQLVDAAAASVYQNGVKPLNNNDTQHISNAVHKLAAGLTGCVAAKAKDESCESAAVGAIIGEMVGDWMANKYEVTMDDGEKILILSDEETQKILNTAKLTAGSVALLYGFDVDTAVGSAGEAVENNALLKPVDIESFHLQYTKFCSPEPSAACNSIIHQWKYISYEHAGMTSQEIAEWEKGVTKIIEHYNRQCKDNACRNHLRSQKYRYMIEYAGTPEYLYQLESSLITYTHGAMAAVTVAGHQIAGSVVEAYNAVSRQSVRGGNHASVKTTGHATTAKSNNASSPKLSSPNPIHIKGLRSAYEDVISGKETPNLDRNGIQKIYQGRENPNWKGATEWLVPNSEGRHHRILKMPNGRMGYVIDHNYNNIRPFPAPWYPDGGVLTKPVR</sequence>
<evidence type="ECO:0000313" key="4">
    <source>
        <dbReference type="Proteomes" id="UP000189800"/>
    </source>
</evidence>